<organism evidence="1 2">
    <name type="scientific">Geodia barretti</name>
    <name type="common">Barrett's horny sponge</name>
    <dbReference type="NCBI Taxonomy" id="519541"/>
    <lineage>
        <taxon>Eukaryota</taxon>
        <taxon>Metazoa</taxon>
        <taxon>Porifera</taxon>
        <taxon>Demospongiae</taxon>
        <taxon>Heteroscleromorpha</taxon>
        <taxon>Tetractinellida</taxon>
        <taxon>Astrophorina</taxon>
        <taxon>Geodiidae</taxon>
        <taxon>Geodia</taxon>
    </lineage>
</organism>
<comment type="caution">
    <text evidence="1">The sequence shown here is derived from an EMBL/GenBank/DDBJ whole genome shotgun (WGS) entry which is preliminary data.</text>
</comment>
<evidence type="ECO:0000313" key="1">
    <source>
        <dbReference type="EMBL" id="CAI8027922.1"/>
    </source>
</evidence>
<keyword evidence="2" id="KW-1185">Reference proteome</keyword>
<reference evidence="1" key="1">
    <citation type="submission" date="2023-03" db="EMBL/GenBank/DDBJ databases">
        <authorList>
            <person name="Steffen K."/>
            <person name="Cardenas P."/>
        </authorList>
    </citation>
    <scope>NUCLEOTIDE SEQUENCE</scope>
</reference>
<dbReference type="Proteomes" id="UP001174909">
    <property type="component" value="Unassembled WGS sequence"/>
</dbReference>
<name>A0AA35SF22_GEOBA</name>
<evidence type="ECO:0000313" key="2">
    <source>
        <dbReference type="Proteomes" id="UP001174909"/>
    </source>
</evidence>
<accession>A0AA35SF22</accession>
<gene>
    <name evidence="1" type="ORF">GBAR_LOCUS15902</name>
</gene>
<protein>
    <submittedName>
        <fullName evidence="1">Uncharacterized protein</fullName>
    </submittedName>
</protein>
<sequence length="52" mass="5952">MTTQVTQYLNKRIVCNCVSSANPLELMRCLQSLSQLPALQIQQCFYSKKITD</sequence>
<proteinExistence type="predicted"/>
<dbReference type="AlphaFoldDB" id="A0AA35SF22"/>
<dbReference type="EMBL" id="CASHTH010002308">
    <property type="protein sequence ID" value="CAI8027922.1"/>
    <property type="molecule type" value="Genomic_DNA"/>
</dbReference>